<dbReference type="AlphaFoldDB" id="E6U697"/>
<accession>E6U697</accession>
<dbReference type="GO" id="GO:0000162">
    <property type="term" value="P:L-tryptophan biosynthetic process"/>
    <property type="evidence" value="ECO:0007669"/>
    <property type="project" value="UniProtKB-UniRule"/>
</dbReference>
<dbReference type="HOGENOM" id="CLU_076364_1_0_9"/>
<evidence type="ECO:0000256" key="6">
    <source>
        <dbReference type="ARBA" id="ARBA00022822"/>
    </source>
</evidence>
<comment type="similarity">
    <text evidence="9">Belongs to the TrpF family.</text>
</comment>
<dbReference type="RefSeq" id="WP_013485219.1">
    <property type="nucleotide sequence ID" value="NC_014828.1"/>
</dbReference>
<comment type="pathway">
    <text evidence="2 9">Amino-acid biosynthesis; L-tryptophan biosynthesis; L-tryptophan from chorismate: step 3/5.</text>
</comment>
<gene>
    <name evidence="9" type="primary">trpF</name>
    <name evidence="11" type="ordered locus">Ethha_1324</name>
</gene>
<dbReference type="Proteomes" id="UP000001551">
    <property type="component" value="Chromosome"/>
</dbReference>
<evidence type="ECO:0000313" key="12">
    <source>
        <dbReference type="Proteomes" id="UP000001551"/>
    </source>
</evidence>
<dbReference type="EC" id="5.3.1.24" evidence="3 9"/>
<dbReference type="InterPro" id="IPR011060">
    <property type="entry name" value="RibuloseP-bd_barrel"/>
</dbReference>
<dbReference type="STRING" id="663278.Ethha_1324"/>
<dbReference type="UniPathway" id="UPA00035">
    <property type="reaction ID" value="UER00042"/>
</dbReference>
<reference evidence="11 12" key="1">
    <citation type="submission" date="2010-12" db="EMBL/GenBank/DDBJ databases">
        <title>Complete sequence of Ethanoligenens harbinense YUAN-3.</title>
        <authorList>
            <person name="Lucas S."/>
            <person name="Copeland A."/>
            <person name="Lapidus A."/>
            <person name="Cheng J.-F."/>
            <person name="Bruce D."/>
            <person name="Goodwin L."/>
            <person name="Pitluck S."/>
            <person name="Chertkov O."/>
            <person name="Misra M."/>
            <person name="Detter J.C."/>
            <person name="Han C."/>
            <person name="Tapia R."/>
            <person name="Land M."/>
            <person name="Hauser L."/>
            <person name="Jeffries C."/>
            <person name="Kyrpides N."/>
            <person name="Ivanova N."/>
            <person name="Mikhailova N."/>
            <person name="Wang A."/>
            <person name="Mouttaki H."/>
            <person name="He Z."/>
            <person name="Zhou J."/>
            <person name="Hemme C.L."/>
            <person name="Woyke T."/>
        </authorList>
    </citation>
    <scope>NUCLEOTIDE SEQUENCE [LARGE SCALE GENOMIC DNA]</scope>
    <source>
        <strain evidence="12">DSM 18485 / JCM 12961 / CGMCC 1.5033 / YUAN-3</strain>
    </source>
</reference>
<evidence type="ECO:0000259" key="10">
    <source>
        <dbReference type="Pfam" id="PF00697"/>
    </source>
</evidence>
<evidence type="ECO:0000256" key="9">
    <source>
        <dbReference type="HAMAP-Rule" id="MF_00135"/>
    </source>
</evidence>
<proteinExistence type="inferred from homology"/>
<dbReference type="CDD" id="cd00405">
    <property type="entry name" value="PRAI"/>
    <property type="match status" value="1"/>
</dbReference>
<evidence type="ECO:0000256" key="3">
    <source>
        <dbReference type="ARBA" id="ARBA00012572"/>
    </source>
</evidence>
<protein>
    <recommendedName>
        <fullName evidence="4 9">N-(5'-phosphoribosyl)anthranilate isomerase</fullName>
        <shortName evidence="9">PRAI</shortName>
        <ecNumber evidence="3 9">5.3.1.24</ecNumber>
    </recommendedName>
</protein>
<dbReference type="KEGG" id="eha:Ethha_1324"/>
<dbReference type="PANTHER" id="PTHR42894:SF1">
    <property type="entry name" value="N-(5'-PHOSPHORIBOSYL)ANTHRANILATE ISOMERASE"/>
    <property type="match status" value="1"/>
</dbReference>
<dbReference type="InterPro" id="IPR013785">
    <property type="entry name" value="Aldolase_TIM"/>
</dbReference>
<evidence type="ECO:0000256" key="5">
    <source>
        <dbReference type="ARBA" id="ARBA00022605"/>
    </source>
</evidence>
<name>E6U697_ETHHY</name>
<dbReference type="InterPro" id="IPR001240">
    <property type="entry name" value="PRAI_dom"/>
</dbReference>
<evidence type="ECO:0000256" key="2">
    <source>
        <dbReference type="ARBA" id="ARBA00004664"/>
    </source>
</evidence>
<dbReference type="EMBL" id="CP002400">
    <property type="protein sequence ID" value="ADU26864.1"/>
    <property type="molecule type" value="Genomic_DNA"/>
</dbReference>
<comment type="catalytic activity">
    <reaction evidence="1 9">
        <text>N-(5-phospho-beta-D-ribosyl)anthranilate = 1-(2-carboxyphenylamino)-1-deoxy-D-ribulose 5-phosphate</text>
        <dbReference type="Rhea" id="RHEA:21540"/>
        <dbReference type="ChEBI" id="CHEBI:18277"/>
        <dbReference type="ChEBI" id="CHEBI:58613"/>
        <dbReference type="EC" id="5.3.1.24"/>
    </reaction>
</comment>
<evidence type="ECO:0000256" key="8">
    <source>
        <dbReference type="ARBA" id="ARBA00023235"/>
    </source>
</evidence>
<dbReference type="HAMAP" id="MF_00135">
    <property type="entry name" value="PRAI"/>
    <property type="match status" value="1"/>
</dbReference>
<dbReference type="PANTHER" id="PTHR42894">
    <property type="entry name" value="N-(5'-PHOSPHORIBOSYL)ANTHRANILATE ISOMERASE"/>
    <property type="match status" value="1"/>
</dbReference>
<evidence type="ECO:0000256" key="4">
    <source>
        <dbReference type="ARBA" id="ARBA00022272"/>
    </source>
</evidence>
<evidence type="ECO:0000256" key="7">
    <source>
        <dbReference type="ARBA" id="ARBA00023141"/>
    </source>
</evidence>
<evidence type="ECO:0000256" key="1">
    <source>
        <dbReference type="ARBA" id="ARBA00001164"/>
    </source>
</evidence>
<dbReference type="GO" id="GO:0004640">
    <property type="term" value="F:phosphoribosylanthranilate isomerase activity"/>
    <property type="evidence" value="ECO:0007669"/>
    <property type="project" value="UniProtKB-UniRule"/>
</dbReference>
<dbReference type="Gene3D" id="3.20.20.70">
    <property type="entry name" value="Aldolase class I"/>
    <property type="match status" value="1"/>
</dbReference>
<dbReference type="InterPro" id="IPR044643">
    <property type="entry name" value="TrpF_fam"/>
</dbReference>
<dbReference type="SUPFAM" id="SSF51366">
    <property type="entry name" value="Ribulose-phoshate binding barrel"/>
    <property type="match status" value="1"/>
</dbReference>
<keyword evidence="5 9" id="KW-0028">Amino-acid biosynthesis</keyword>
<keyword evidence="6 9" id="KW-0822">Tryptophan biosynthesis</keyword>
<organism evidence="11 12">
    <name type="scientific">Ethanoligenens harbinense (strain DSM 18485 / JCM 12961 / CGMCC 1.5033 / YUAN-3)</name>
    <dbReference type="NCBI Taxonomy" id="663278"/>
    <lineage>
        <taxon>Bacteria</taxon>
        <taxon>Bacillati</taxon>
        <taxon>Bacillota</taxon>
        <taxon>Clostridia</taxon>
        <taxon>Eubacteriales</taxon>
        <taxon>Oscillospiraceae</taxon>
        <taxon>Ethanoligenens</taxon>
    </lineage>
</organism>
<dbReference type="eggNOG" id="COG0135">
    <property type="taxonomic scope" value="Bacteria"/>
</dbReference>
<keyword evidence="12" id="KW-1185">Reference proteome</keyword>
<evidence type="ECO:0000313" key="11">
    <source>
        <dbReference type="EMBL" id="ADU26864.1"/>
    </source>
</evidence>
<keyword evidence="7 9" id="KW-0057">Aromatic amino acid biosynthesis</keyword>
<sequence length="216" mass="22996">MVKVKLCGLRRVEDIISVNRLAADYAGFVFAPCKRKVTPELARALRKSLKSPTKAVGVFVDTPAPEVAAIAEWCGMDVVQMHGNEDAETVQTLRMLLPSGCEIWKAAHVRTADDIRKAAETGADRLLLDAYSPDAAGGTGATFNWEIIPQCDIPVPYFVAGGLSAENVADAVRVAQPYGVDVSSGVETDGFKDAGKMAQFVWAARGEASQAGQGIE</sequence>
<feature type="domain" description="N-(5'phosphoribosyl) anthranilate isomerase (PRAI)" evidence="10">
    <location>
        <begin position="5"/>
        <end position="201"/>
    </location>
</feature>
<keyword evidence="8 9" id="KW-0413">Isomerase</keyword>
<dbReference type="Pfam" id="PF00697">
    <property type="entry name" value="PRAI"/>
    <property type="match status" value="1"/>
</dbReference>